<reference evidence="2 3" key="1">
    <citation type="submission" date="2013-04" db="EMBL/GenBank/DDBJ databases">
        <title>The Genome Sequence of Parabacteroides gordonii DSM 23371.</title>
        <authorList>
            <consortium name="The Broad Institute Genomics Platform"/>
            <person name="Earl A."/>
            <person name="Ward D."/>
            <person name="Feldgarden M."/>
            <person name="Gevers D."/>
            <person name="Martens E."/>
            <person name="Sakamoto M."/>
            <person name="Benno Y."/>
            <person name="Suzuki N."/>
            <person name="Matsunaga N."/>
            <person name="Koshihara K."/>
            <person name="Seki M."/>
            <person name="Komiya H."/>
            <person name="Walker B."/>
            <person name="Young S."/>
            <person name="Zeng Q."/>
            <person name="Gargeya S."/>
            <person name="Fitzgerald M."/>
            <person name="Haas B."/>
            <person name="Abouelleil A."/>
            <person name="Allen A.W."/>
            <person name="Alvarado L."/>
            <person name="Arachchi H.M."/>
            <person name="Berlin A.M."/>
            <person name="Chapman S.B."/>
            <person name="Gainer-Dewar J."/>
            <person name="Goldberg J."/>
            <person name="Griggs A."/>
            <person name="Gujja S."/>
            <person name="Hansen M."/>
            <person name="Howarth C."/>
            <person name="Imamovic A."/>
            <person name="Ireland A."/>
            <person name="Larimer J."/>
            <person name="McCowan C."/>
            <person name="Murphy C."/>
            <person name="Pearson M."/>
            <person name="Poon T.W."/>
            <person name="Priest M."/>
            <person name="Roberts A."/>
            <person name="Saif S."/>
            <person name="Shea T."/>
            <person name="Sisk P."/>
            <person name="Sykes S."/>
            <person name="Wortman J."/>
            <person name="Nusbaum C."/>
            <person name="Birren B."/>
        </authorList>
    </citation>
    <scope>NUCLEOTIDE SEQUENCE [LARGE SCALE GENOMIC DNA]</scope>
    <source>
        <strain evidence="2 3">MS-1</strain>
    </source>
</reference>
<evidence type="ECO:0000313" key="3">
    <source>
        <dbReference type="Proteomes" id="UP000033035"/>
    </source>
</evidence>
<dbReference type="SUPFAM" id="SSF53335">
    <property type="entry name" value="S-adenosyl-L-methionine-dependent methyltransferases"/>
    <property type="match status" value="1"/>
</dbReference>
<accession>A0A0F5JLY1</accession>
<dbReference type="InterPro" id="IPR029063">
    <property type="entry name" value="SAM-dependent_MTases_sf"/>
</dbReference>
<comment type="caution">
    <text evidence="2">The sequence shown here is derived from an EMBL/GenBank/DDBJ whole genome shotgun (WGS) entry which is preliminary data.</text>
</comment>
<proteinExistence type="predicted"/>
<dbReference type="PATRIC" id="fig|1203610.3.peg.1632"/>
<dbReference type="Gene3D" id="3.40.50.150">
    <property type="entry name" value="Vaccinia Virus protein VP39"/>
    <property type="match status" value="1"/>
</dbReference>
<dbReference type="Pfam" id="PF05050">
    <property type="entry name" value="Methyltransf_21"/>
    <property type="match status" value="1"/>
</dbReference>
<evidence type="ECO:0000259" key="1">
    <source>
        <dbReference type="Pfam" id="PF05050"/>
    </source>
</evidence>
<dbReference type="STRING" id="1203610.HMPREF1536_01593"/>
<dbReference type="AlphaFoldDB" id="A0A0F5JLY1"/>
<protein>
    <recommendedName>
        <fullName evidence="1">Methyltransferase FkbM domain-containing protein</fullName>
    </recommendedName>
</protein>
<dbReference type="RefSeq" id="WP_052349772.1">
    <property type="nucleotide sequence ID" value="NZ_AUAE01000009.1"/>
</dbReference>
<gene>
    <name evidence="2" type="ORF">HMPREF1536_01593</name>
</gene>
<evidence type="ECO:0000313" key="2">
    <source>
        <dbReference type="EMBL" id="KKB58714.1"/>
    </source>
</evidence>
<dbReference type="Proteomes" id="UP000033035">
    <property type="component" value="Unassembled WGS sequence"/>
</dbReference>
<dbReference type="HOGENOM" id="CLU_061139_0_0_10"/>
<feature type="domain" description="Methyltransferase FkbM" evidence="1">
    <location>
        <begin position="204"/>
        <end position="245"/>
    </location>
</feature>
<keyword evidence="3" id="KW-1185">Reference proteome</keyword>
<organism evidence="2 3">
    <name type="scientific">Parabacteroides gordonii MS-1 = DSM 23371</name>
    <dbReference type="NCBI Taxonomy" id="1203610"/>
    <lineage>
        <taxon>Bacteria</taxon>
        <taxon>Pseudomonadati</taxon>
        <taxon>Bacteroidota</taxon>
        <taxon>Bacteroidia</taxon>
        <taxon>Bacteroidales</taxon>
        <taxon>Tannerellaceae</taxon>
        <taxon>Parabacteroides</taxon>
    </lineage>
</organism>
<sequence>MLAALYRKVIPSDIRAFIYRVFLGDLLAVIRISKPWMKHKWYRVYYNIVAPKTEKEQAYKAWSKAENCLTPYPYLWKGKYDQLLIDVHIDMENSLPFVIHHGKRLYFQRDMINDIPGMYKGLLIEQDERSAHRYVVSYSDLRNKVLLDIGAAEAIFALDTIEYVNHTYLFECDERWLEALKATFAPWKEKVTIVRKYVSDLNDENNVTLDSYFLDKQTDNFFLKMDIEGYERNALKGAKNLLGKAKNLSGSVCIYHLHDDKEVIQELLKMFNCVTEIQPGYIIFENEFRSAILRFHLFS</sequence>
<dbReference type="EMBL" id="AQHW01000009">
    <property type="protein sequence ID" value="KKB58714.1"/>
    <property type="molecule type" value="Genomic_DNA"/>
</dbReference>
<name>A0A0F5JLY1_9BACT</name>
<dbReference type="InterPro" id="IPR006342">
    <property type="entry name" value="FkbM_mtfrase"/>
</dbReference>